<evidence type="ECO:0000313" key="9">
    <source>
        <dbReference type="EMBL" id="KAK6540303.1"/>
    </source>
</evidence>
<evidence type="ECO:0000256" key="6">
    <source>
        <dbReference type="ARBA" id="ARBA00026055"/>
    </source>
</evidence>
<dbReference type="Gene3D" id="1.20.58.1250">
    <property type="entry name" value="Tubulin Binding Cofactor C, N-terminal domain"/>
    <property type="match status" value="1"/>
</dbReference>
<evidence type="ECO:0000256" key="3">
    <source>
        <dbReference type="ARBA" id="ARBA00022490"/>
    </source>
</evidence>
<evidence type="ECO:0000256" key="5">
    <source>
        <dbReference type="ARBA" id="ARBA00023186"/>
    </source>
</evidence>
<keyword evidence="5" id="KW-0143">Chaperone</keyword>
<dbReference type="InterPro" id="IPR012945">
    <property type="entry name" value="Tubulin-bd_cofactor_C_dom"/>
</dbReference>
<feature type="compositionally biased region" description="Acidic residues" evidence="7">
    <location>
        <begin position="1"/>
        <end position="14"/>
    </location>
</feature>
<name>A0AAV9XKM6_9PEZI</name>
<dbReference type="InterPro" id="IPR031925">
    <property type="entry name" value="TBCC_N"/>
</dbReference>
<comment type="subunit">
    <text evidence="6">Supercomplex made of cofactors A to E. Cofactors A and D function by capturing and stabilizing tubulin in a quasi-native conformation. Cofactor E binds to the cofactor D-tubulin complex; interaction with cofactor C then causes the release of tubulin polypeptides that are committed to the native state.</text>
</comment>
<comment type="caution">
    <text evidence="9">The sequence shown here is derived from an EMBL/GenBank/DDBJ whole genome shotgun (WGS) entry which is preliminary data.</text>
</comment>
<reference evidence="9 10" key="1">
    <citation type="submission" date="2019-10" db="EMBL/GenBank/DDBJ databases">
        <authorList>
            <person name="Palmer J.M."/>
        </authorList>
    </citation>
    <scope>NUCLEOTIDE SEQUENCE [LARGE SCALE GENOMIC DNA]</scope>
    <source>
        <strain evidence="9 10">TWF694</strain>
    </source>
</reference>
<dbReference type="PANTHER" id="PTHR15139">
    <property type="entry name" value="TUBULIN FOLDING COFACTOR C"/>
    <property type="match status" value="1"/>
</dbReference>
<evidence type="ECO:0000256" key="2">
    <source>
        <dbReference type="ARBA" id="ARBA00008848"/>
    </source>
</evidence>
<keyword evidence="3" id="KW-0963">Cytoplasm</keyword>
<dbReference type="Pfam" id="PF07986">
    <property type="entry name" value="TBCC"/>
    <property type="match status" value="1"/>
</dbReference>
<proteinExistence type="inferred from homology"/>
<dbReference type="InterPro" id="IPR027684">
    <property type="entry name" value="TBCC"/>
</dbReference>
<feature type="region of interest" description="Disordered" evidence="7">
    <location>
        <begin position="279"/>
        <end position="300"/>
    </location>
</feature>
<dbReference type="PROSITE" id="PS51329">
    <property type="entry name" value="C_CAP_COFACTOR_C"/>
    <property type="match status" value="1"/>
</dbReference>
<sequence>MDEPVAEEEVVEEGVAEKEEDPRQLFHKSFTAETKGLTDTITSLATSRASERQASIDNILSKIGVLTHDLGDASTYLPAYDQRVYSEQLKSLSDQLSNARKALAPRQKFSFKNRGSSRTSGTDSPTPPLPAVPAEQLQASLQPLSSKSQPDPKTTSTITSHENTNLQTSPPNQTTTILSLSNLKSCILTPHNNDKSATGDTNYTTLSVTSISSSLLIIPPIQGPAHLTSLQNTTILLSCHQFRLHSSHNVDVYLKCRSRPIIENCKGIRVSFLPDISNKSAATEGGGNSNVEGKADGKEESDMWNQIDDFNWLKVDKPSPNWRCLRDDERILDDVWDTLLTTTTANPTDILDKVLPSNSV</sequence>
<dbReference type="InterPro" id="IPR038397">
    <property type="entry name" value="TBCC_N_sf"/>
</dbReference>
<dbReference type="SMART" id="SM00673">
    <property type="entry name" value="CARP"/>
    <property type="match status" value="1"/>
</dbReference>
<comment type="similarity">
    <text evidence="2">Belongs to the TBCC family.</text>
</comment>
<dbReference type="InterPro" id="IPR016098">
    <property type="entry name" value="CAP/MinC_C"/>
</dbReference>
<organism evidence="9 10">
    <name type="scientific">Orbilia ellipsospora</name>
    <dbReference type="NCBI Taxonomy" id="2528407"/>
    <lineage>
        <taxon>Eukaryota</taxon>
        <taxon>Fungi</taxon>
        <taxon>Dikarya</taxon>
        <taxon>Ascomycota</taxon>
        <taxon>Pezizomycotina</taxon>
        <taxon>Orbiliomycetes</taxon>
        <taxon>Orbiliales</taxon>
        <taxon>Orbiliaceae</taxon>
        <taxon>Orbilia</taxon>
    </lineage>
</organism>
<feature type="compositionally biased region" description="Polar residues" evidence="7">
    <location>
        <begin position="113"/>
        <end position="124"/>
    </location>
</feature>
<dbReference type="GO" id="GO:0005737">
    <property type="term" value="C:cytoplasm"/>
    <property type="evidence" value="ECO:0007669"/>
    <property type="project" value="UniProtKB-SubCell"/>
</dbReference>
<keyword evidence="10" id="KW-1185">Reference proteome</keyword>
<dbReference type="InterPro" id="IPR017901">
    <property type="entry name" value="C-CAP_CF_C-like"/>
</dbReference>
<evidence type="ECO:0000256" key="7">
    <source>
        <dbReference type="SAM" id="MobiDB-lite"/>
    </source>
</evidence>
<evidence type="ECO:0000256" key="1">
    <source>
        <dbReference type="ARBA" id="ARBA00004496"/>
    </source>
</evidence>
<gene>
    <name evidence="9" type="ORF">TWF694_009110</name>
</gene>
<dbReference type="AlphaFoldDB" id="A0AAV9XKM6"/>
<dbReference type="GO" id="GO:0007023">
    <property type="term" value="P:post-chaperonin tubulin folding pathway"/>
    <property type="evidence" value="ECO:0007669"/>
    <property type="project" value="InterPro"/>
</dbReference>
<dbReference type="Proteomes" id="UP001365542">
    <property type="component" value="Unassembled WGS sequence"/>
</dbReference>
<dbReference type="Pfam" id="PF16752">
    <property type="entry name" value="TBCC_N"/>
    <property type="match status" value="1"/>
</dbReference>
<dbReference type="GO" id="GO:0007021">
    <property type="term" value="P:tubulin complex assembly"/>
    <property type="evidence" value="ECO:0007669"/>
    <property type="project" value="TreeGrafter"/>
</dbReference>
<feature type="compositionally biased region" description="Polar residues" evidence="7">
    <location>
        <begin position="137"/>
        <end position="174"/>
    </location>
</feature>
<dbReference type="InterPro" id="IPR006599">
    <property type="entry name" value="CARP_motif"/>
</dbReference>
<feature type="region of interest" description="Disordered" evidence="7">
    <location>
        <begin position="103"/>
        <end position="174"/>
    </location>
</feature>
<protein>
    <recommendedName>
        <fullName evidence="8">C-CAP/cofactor C-like domain-containing protein</fullName>
    </recommendedName>
</protein>
<feature type="domain" description="C-CAP/cofactor C-like" evidence="8">
    <location>
        <begin position="170"/>
        <end position="312"/>
    </location>
</feature>
<keyword evidence="4" id="KW-0007">Acetylation</keyword>
<accession>A0AAV9XKM6</accession>
<evidence type="ECO:0000259" key="8">
    <source>
        <dbReference type="PROSITE" id="PS51329"/>
    </source>
</evidence>
<evidence type="ECO:0000313" key="10">
    <source>
        <dbReference type="Proteomes" id="UP001365542"/>
    </source>
</evidence>
<dbReference type="GO" id="GO:0015631">
    <property type="term" value="F:tubulin binding"/>
    <property type="evidence" value="ECO:0007669"/>
    <property type="project" value="InterPro"/>
</dbReference>
<dbReference type="PANTHER" id="PTHR15139:SF0">
    <property type="entry name" value="TUBULIN-SPECIFIC CHAPERONE C"/>
    <property type="match status" value="1"/>
</dbReference>
<dbReference type="Gene3D" id="2.160.20.70">
    <property type="match status" value="1"/>
</dbReference>
<dbReference type="EMBL" id="JAVHJO010000005">
    <property type="protein sequence ID" value="KAK6540303.1"/>
    <property type="molecule type" value="Genomic_DNA"/>
</dbReference>
<comment type="subcellular location">
    <subcellularLocation>
        <location evidence="1">Cytoplasm</location>
    </subcellularLocation>
</comment>
<evidence type="ECO:0000256" key="4">
    <source>
        <dbReference type="ARBA" id="ARBA00022990"/>
    </source>
</evidence>
<feature type="region of interest" description="Disordered" evidence="7">
    <location>
        <begin position="1"/>
        <end position="22"/>
    </location>
</feature>